<dbReference type="SUPFAM" id="SSF101386">
    <property type="entry name" value="all-alpha NTP pyrophosphatases"/>
    <property type="match status" value="2"/>
</dbReference>
<dbReference type="PANTHER" id="PTHR30522:SF0">
    <property type="entry name" value="NUCLEOSIDE TRIPHOSPHATE PYROPHOSPHOHYDROLASE"/>
    <property type="match status" value="1"/>
</dbReference>
<dbReference type="GO" id="GO:0046052">
    <property type="term" value="P:UTP catabolic process"/>
    <property type="evidence" value="ECO:0007669"/>
    <property type="project" value="TreeGrafter"/>
</dbReference>
<reference evidence="3" key="1">
    <citation type="journal article" date="2020" name="mSystems">
        <title>Genome- and Community-Level Interaction Insights into Carbon Utilization and Element Cycling Functions of Hydrothermarchaeota in Hydrothermal Sediment.</title>
        <authorList>
            <person name="Zhou Z."/>
            <person name="Liu Y."/>
            <person name="Xu W."/>
            <person name="Pan J."/>
            <person name="Luo Z.H."/>
            <person name="Li M."/>
        </authorList>
    </citation>
    <scope>NUCLEOTIDE SEQUENCE [LARGE SCALE GENOMIC DNA]</scope>
    <source>
        <strain evidence="3">SpSt-914</strain>
    </source>
</reference>
<dbReference type="InterPro" id="IPR048015">
    <property type="entry name" value="NTP-PPase_MazG-like_N"/>
</dbReference>
<dbReference type="NCBIfam" id="NF007113">
    <property type="entry name" value="PRK09562.1"/>
    <property type="match status" value="1"/>
</dbReference>
<feature type="coiled-coil region" evidence="1">
    <location>
        <begin position="150"/>
        <end position="177"/>
    </location>
</feature>
<feature type="domain" description="NTP pyrophosphohydrolase MazG-like" evidence="2">
    <location>
        <begin position="156"/>
        <end position="222"/>
    </location>
</feature>
<keyword evidence="1" id="KW-0175">Coiled coil</keyword>
<dbReference type="CDD" id="cd11528">
    <property type="entry name" value="NTP-PPase_MazG_Nterm"/>
    <property type="match status" value="1"/>
</dbReference>
<dbReference type="GO" id="GO:0046061">
    <property type="term" value="P:dATP catabolic process"/>
    <property type="evidence" value="ECO:0007669"/>
    <property type="project" value="TreeGrafter"/>
</dbReference>
<evidence type="ECO:0000256" key="1">
    <source>
        <dbReference type="SAM" id="Coils"/>
    </source>
</evidence>
<dbReference type="GO" id="GO:0046081">
    <property type="term" value="P:dUTP catabolic process"/>
    <property type="evidence" value="ECO:0007669"/>
    <property type="project" value="TreeGrafter"/>
</dbReference>
<keyword evidence="3" id="KW-0378">Hydrolase</keyword>
<dbReference type="InterPro" id="IPR004518">
    <property type="entry name" value="MazG-like_dom"/>
</dbReference>
<dbReference type="EMBL" id="DTMZ01000070">
    <property type="protein sequence ID" value="HGD13050.1"/>
    <property type="molecule type" value="Genomic_DNA"/>
</dbReference>
<dbReference type="EC" id="3.6.1.9" evidence="3"/>
<dbReference type="Gene3D" id="1.10.287.1080">
    <property type="entry name" value="MazG-like"/>
    <property type="match status" value="2"/>
</dbReference>
<dbReference type="GO" id="GO:0047429">
    <property type="term" value="F:nucleoside triphosphate diphosphatase activity"/>
    <property type="evidence" value="ECO:0007669"/>
    <property type="project" value="UniProtKB-EC"/>
</dbReference>
<dbReference type="Pfam" id="PF03819">
    <property type="entry name" value="MazG"/>
    <property type="match status" value="2"/>
</dbReference>
<sequence length="255" mass="29780">MIKELIKIVKTLRRRCPWDRKQTLSSTRPLLLNEVYELDDALRRRDKRAIIEELGDYLFMGFFLAAIMEEKNKVKLQDILNGVIKKLKDRHPHIYGNVKVKDEFDVLRNWEKIKNKDAGRSLLSGIPVALPALQQAQLIQERCRRVGFDWEDASAVLLKVEEELKELKAELDDQRLKKWGAGEKIKEELGDLLFALVNLCRHLNVDAEGALKDANLKFRNRFQRVEQELKKMGKTFTEATLAEMEAVWQQVKNKK</sequence>
<dbReference type="GO" id="GO:0046047">
    <property type="term" value="P:TTP catabolic process"/>
    <property type="evidence" value="ECO:0007669"/>
    <property type="project" value="TreeGrafter"/>
</dbReference>
<name>A0A7V3PTE3_UNCW3</name>
<evidence type="ECO:0000313" key="3">
    <source>
        <dbReference type="EMBL" id="HGD13050.1"/>
    </source>
</evidence>
<dbReference type="NCBIfam" id="TIGR00444">
    <property type="entry name" value="mazG"/>
    <property type="match status" value="1"/>
</dbReference>
<dbReference type="PANTHER" id="PTHR30522">
    <property type="entry name" value="NUCLEOSIDE TRIPHOSPHATE PYROPHOSPHOHYDROLASE"/>
    <property type="match status" value="1"/>
</dbReference>
<feature type="domain" description="NTP pyrophosphohydrolase MazG-like" evidence="2">
    <location>
        <begin position="22"/>
        <end position="94"/>
    </location>
</feature>
<accession>A0A7V3PTE3</accession>
<gene>
    <name evidence="3" type="ORF">ENX16_03110</name>
</gene>
<dbReference type="FunFam" id="1.10.287.1080:FF:000003">
    <property type="entry name" value="Nucleoside triphosphate pyrophosphohydrolase"/>
    <property type="match status" value="1"/>
</dbReference>
<dbReference type="GO" id="GO:0006203">
    <property type="term" value="P:dGTP catabolic process"/>
    <property type="evidence" value="ECO:0007669"/>
    <property type="project" value="TreeGrafter"/>
</dbReference>
<proteinExistence type="predicted"/>
<evidence type="ECO:0000259" key="2">
    <source>
        <dbReference type="Pfam" id="PF03819"/>
    </source>
</evidence>
<comment type="caution">
    <text evidence="3">The sequence shown here is derived from an EMBL/GenBank/DDBJ whole genome shotgun (WGS) entry which is preliminary data.</text>
</comment>
<dbReference type="AlphaFoldDB" id="A0A7V3PTE3"/>
<dbReference type="InterPro" id="IPR048011">
    <property type="entry name" value="NTP-PPase_MazG-like_C"/>
</dbReference>
<dbReference type="CDD" id="cd11529">
    <property type="entry name" value="NTP-PPase_MazG_Cterm"/>
    <property type="match status" value="1"/>
</dbReference>
<dbReference type="GO" id="GO:0046076">
    <property type="term" value="P:dTTP catabolic process"/>
    <property type="evidence" value="ECO:0007669"/>
    <property type="project" value="TreeGrafter"/>
</dbReference>
<organism evidence="3">
    <name type="scientific">candidate division WOR-3 bacterium</name>
    <dbReference type="NCBI Taxonomy" id="2052148"/>
    <lineage>
        <taxon>Bacteria</taxon>
        <taxon>Bacteria division WOR-3</taxon>
    </lineage>
</organism>
<dbReference type="InterPro" id="IPR011551">
    <property type="entry name" value="NTP_PyrPHydrolase_MazG"/>
</dbReference>
<protein>
    <submittedName>
        <fullName evidence="3">Nucleoside triphosphate pyrophosphohydrolase</fullName>
        <ecNumber evidence="3">3.6.1.9</ecNumber>
    </submittedName>
</protein>